<proteinExistence type="predicted"/>
<keyword evidence="2" id="KW-1185">Reference proteome</keyword>
<dbReference type="EMBL" id="JAAAMJ010000004">
    <property type="protein sequence ID" value="NDV86728.1"/>
    <property type="molecule type" value="Genomic_DNA"/>
</dbReference>
<accession>A0A6L9MGE1</accession>
<dbReference type="RefSeq" id="WP_163043475.1">
    <property type="nucleotide sequence ID" value="NZ_JAAAMJ010000004.1"/>
</dbReference>
<evidence type="ECO:0000313" key="1">
    <source>
        <dbReference type="EMBL" id="NDV86728.1"/>
    </source>
</evidence>
<protein>
    <submittedName>
        <fullName evidence="1">Uncharacterized protein</fullName>
    </submittedName>
</protein>
<gene>
    <name evidence="1" type="ORF">GTW51_08440</name>
</gene>
<evidence type="ECO:0000313" key="2">
    <source>
        <dbReference type="Proteomes" id="UP000476332"/>
    </source>
</evidence>
<dbReference type="Proteomes" id="UP000476332">
    <property type="component" value="Unassembled WGS sequence"/>
</dbReference>
<reference evidence="1 2" key="1">
    <citation type="submission" date="2020-01" db="EMBL/GenBank/DDBJ databases">
        <title>Genomes of bacteria type strains.</title>
        <authorList>
            <person name="Chen J."/>
            <person name="Zhu S."/>
            <person name="Chen J."/>
        </authorList>
    </citation>
    <scope>NUCLEOTIDE SEQUENCE [LARGE SCALE GENOMIC DNA]</scope>
    <source>
        <strain evidence="1 2">KCTC 52919</strain>
    </source>
</reference>
<organism evidence="1 2">
    <name type="scientific">Aurantimonas aggregata</name>
    <dbReference type="NCBI Taxonomy" id="2047720"/>
    <lineage>
        <taxon>Bacteria</taxon>
        <taxon>Pseudomonadati</taxon>
        <taxon>Pseudomonadota</taxon>
        <taxon>Alphaproteobacteria</taxon>
        <taxon>Hyphomicrobiales</taxon>
        <taxon>Aurantimonadaceae</taxon>
        <taxon>Aurantimonas</taxon>
    </lineage>
</organism>
<sequence length="63" mass="6911">MMATERGSRNGADEHVAVSEFVTRSDVQRALDAGFSREDVAYMLALPNPEQWDDDTAPRAAQG</sequence>
<comment type="caution">
    <text evidence="1">The sequence shown here is derived from an EMBL/GenBank/DDBJ whole genome shotgun (WGS) entry which is preliminary data.</text>
</comment>
<dbReference type="AlphaFoldDB" id="A0A6L9MGE1"/>
<name>A0A6L9MGE1_9HYPH</name>